<name>A0ABV0KPK2_9CYAN</name>
<organism evidence="1 2">
    <name type="scientific">Stenomitos frigidus AS-A4</name>
    <dbReference type="NCBI Taxonomy" id="2933935"/>
    <lineage>
        <taxon>Bacteria</taxon>
        <taxon>Bacillati</taxon>
        <taxon>Cyanobacteriota</taxon>
        <taxon>Cyanophyceae</taxon>
        <taxon>Leptolyngbyales</taxon>
        <taxon>Leptolyngbyaceae</taxon>
        <taxon>Stenomitos</taxon>
    </lineage>
</organism>
<keyword evidence="2" id="KW-1185">Reference proteome</keyword>
<comment type="caution">
    <text evidence="1">The sequence shown here is derived from an EMBL/GenBank/DDBJ whole genome shotgun (WGS) entry which is preliminary data.</text>
</comment>
<dbReference type="Proteomes" id="UP001476950">
    <property type="component" value="Unassembled WGS sequence"/>
</dbReference>
<dbReference type="RefSeq" id="WP_190449180.1">
    <property type="nucleotide sequence ID" value="NZ_JAMPLM010000027.1"/>
</dbReference>
<protein>
    <submittedName>
        <fullName evidence="1">Uncharacterized protein</fullName>
    </submittedName>
</protein>
<gene>
    <name evidence="1" type="ORF">NDI38_22035</name>
</gene>
<proteinExistence type="predicted"/>
<sequence length="206" mass="22476">MTDKLDTALNVHQLLAVSEHKRSGLIICKAHHAEFAGPGAAVGTLVEQACVSVIAIGAPEIVSVVTHQQRQTAYSRRIQWMRWLQKITDQPDAIERAEKLFASFEEFFGTQALNGLPDEVLALLIGVLPMTIAAVRSQRPTTDAINATDLPPAYASVNFNSLLMNFNPRSSRTVVANQHGFSTNCTKVFKALYHSPSGIKSSSTFL</sequence>
<reference evidence="1 2" key="1">
    <citation type="submission" date="2022-04" db="EMBL/GenBank/DDBJ databases">
        <title>Positive selection, recombination, and allopatry shape intraspecific diversity of widespread and dominant cyanobacteria.</title>
        <authorList>
            <person name="Wei J."/>
            <person name="Shu W."/>
            <person name="Hu C."/>
        </authorList>
    </citation>
    <scope>NUCLEOTIDE SEQUENCE [LARGE SCALE GENOMIC DNA]</scope>
    <source>
        <strain evidence="1 2">AS-A4</strain>
    </source>
</reference>
<dbReference type="EMBL" id="JAMPLM010000027">
    <property type="protein sequence ID" value="MEP1061115.1"/>
    <property type="molecule type" value="Genomic_DNA"/>
</dbReference>
<accession>A0ABV0KPK2</accession>
<evidence type="ECO:0000313" key="2">
    <source>
        <dbReference type="Proteomes" id="UP001476950"/>
    </source>
</evidence>
<evidence type="ECO:0000313" key="1">
    <source>
        <dbReference type="EMBL" id="MEP1061115.1"/>
    </source>
</evidence>